<gene>
    <name evidence="4" type="ORF">SAMN05444350_104143</name>
</gene>
<proteinExistence type="predicted"/>
<feature type="domain" description="HTH LytTR-type" evidence="3">
    <location>
        <begin position="160"/>
        <end position="257"/>
    </location>
</feature>
<evidence type="ECO:0000259" key="3">
    <source>
        <dbReference type="PROSITE" id="PS50930"/>
    </source>
</evidence>
<dbReference type="Proteomes" id="UP000184192">
    <property type="component" value="Unassembled WGS sequence"/>
</dbReference>
<feature type="modified residue" description="4-aspartylphosphate" evidence="1">
    <location>
        <position position="58"/>
    </location>
</feature>
<dbReference type="GO" id="GO:0003677">
    <property type="term" value="F:DNA binding"/>
    <property type="evidence" value="ECO:0007669"/>
    <property type="project" value="InterPro"/>
</dbReference>
<dbReference type="Pfam" id="PF00072">
    <property type="entry name" value="Response_reg"/>
    <property type="match status" value="1"/>
</dbReference>
<keyword evidence="5" id="KW-1185">Reference proteome</keyword>
<organism evidence="4 5">
    <name type="scientific">Bacteroides stercorirosoris</name>
    <dbReference type="NCBI Taxonomy" id="871324"/>
    <lineage>
        <taxon>Bacteria</taxon>
        <taxon>Pseudomonadati</taxon>
        <taxon>Bacteroidota</taxon>
        <taxon>Bacteroidia</taxon>
        <taxon>Bacteroidales</taxon>
        <taxon>Bacteroidaceae</taxon>
        <taxon>Bacteroides</taxon>
    </lineage>
</organism>
<dbReference type="Pfam" id="PF04397">
    <property type="entry name" value="LytTR"/>
    <property type="match status" value="1"/>
</dbReference>
<evidence type="ECO:0000259" key="2">
    <source>
        <dbReference type="PROSITE" id="PS50110"/>
    </source>
</evidence>
<dbReference type="PROSITE" id="PS50110">
    <property type="entry name" value="RESPONSE_REGULATORY"/>
    <property type="match status" value="1"/>
</dbReference>
<dbReference type="InterPro" id="IPR011006">
    <property type="entry name" value="CheY-like_superfamily"/>
</dbReference>
<dbReference type="SUPFAM" id="SSF52172">
    <property type="entry name" value="CheY-like"/>
    <property type="match status" value="1"/>
</dbReference>
<reference evidence="5" key="1">
    <citation type="submission" date="2016-11" db="EMBL/GenBank/DDBJ databases">
        <authorList>
            <person name="Varghese N."/>
            <person name="Submissions S."/>
        </authorList>
    </citation>
    <scope>NUCLEOTIDE SEQUENCE [LARGE SCALE GENOMIC DNA]</scope>
    <source>
        <strain evidence="5">DSM 26884</strain>
    </source>
</reference>
<dbReference type="PROSITE" id="PS50930">
    <property type="entry name" value="HTH_LYTTR"/>
    <property type="match status" value="1"/>
</dbReference>
<evidence type="ECO:0000313" key="5">
    <source>
        <dbReference type="Proteomes" id="UP000184192"/>
    </source>
</evidence>
<dbReference type="SMART" id="SM00850">
    <property type="entry name" value="LytTR"/>
    <property type="match status" value="1"/>
</dbReference>
<dbReference type="Gene3D" id="2.40.50.1020">
    <property type="entry name" value="LytTr DNA-binding domain"/>
    <property type="match status" value="1"/>
</dbReference>
<evidence type="ECO:0000313" key="4">
    <source>
        <dbReference type="EMBL" id="SHI60319.1"/>
    </source>
</evidence>
<dbReference type="GeneID" id="92711195"/>
<feature type="domain" description="Response regulatory" evidence="2">
    <location>
        <begin position="5"/>
        <end position="118"/>
    </location>
</feature>
<protein>
    <submittedName>
        <fullName evidence="4">Two component transcriptional regulator, LytTR family</fullName>
    </submittedName>
</protein>
<dbReference type="PANTHER" id="PTHR37299">
    <property type="entry name" value="TRANSCRIPTIONAL REGULATOR-RELATED"/>
    <property type="match status" value="1"/>
</dbReference>
<dbReference type="InterPro" id="IPR046947">
    <property type="entry name" value="LytR-like"/>
</dbReference>
<name>A0A1M6CH25_9BACE</name>
<sequence>MSKLTAAIIEDEVPAARLLSTTIKRLRPEWEIIVLPGSVEEAISWFSTHPHPDILFLDIQLSDGNSFDFLSAATPSSLIIFTTAYDQYAIRAFTVNSIDYILKPVDETRLLDAIVKYETLKSSNYQQTENYIKDFIQSLQKQEKTYRTRFLIAGVDKFWTLQVSDIAYFYSENKVTFAVTKNGQEHIIDLSLTRLEEQLDPKRFFRANRQVIVCIDAILHAAPYFNGKIILHVKPAYKDKITVSEEKVSTFKLWLNF</sequence>
<dbReference type="InterPro" id="IPR007492">
    <property type="entry name" value="LytTR_DNA-bd_dom"/>
</dbReference>
<dbReference type="PANTHER" id="PTHR37299:SF1">
    <property type="entry name" value="STAGE 0 SPORULATION PROTEIN A HOMOLOG"/>
    <property type="match status" value="1"/>
</dbReference>
<accession>A0A1M6CH25</accession>
<dbReference type="AlphaFoldDB" id="A0A1M6CH25"/>
<dbReference type="Gene3D" id="3.40.50.2300">
    <property type="match status" value="1"/>
</dbReference>
<keyword evidence="1" id="KW-0597">Phosphoprotein</keyword>
<dbReference type="eggNOG" id="COG3279">
    <property type="taxonomic scope" value="Bacteria"/>
</dbReference>
<dbReference type="SMART" id="SM00448">
    <property type="entry name" value="REC"/>
    <property type="match status" value="1"/>
</dbReference>
<dbReference type="FunFam" id="3.40.50.2300:FF:000361">
    <property type="entry name" value="Two-component system response regulator"/>
    <property type="match status" value="1"/>
</dbReference>
<evidence type="ECO:0000256" key="1">
    <source>
        <dbReference type="PROSITE-ProRule" id="PRU00169"/>
    </source>
</evidence>
<dbReference type="GO" id="GO:0000156">
    <property type="term" value="F:phosphorelay response regulator activity"/>
    <property type="evidence" value="ECO:0007669"/>
    <property type="project" value="InterPro"/>
</dbReference>
<dbReference type="EMBL" id="FQZN01000004">
    <property type="protein sequence ID" value="SHI60319.1"/>
    <property type="molecule type" value="Genomic_DNA"/>
</dbReference>
<dbReference type="RefSeq" id="WP_025831103.1">
    <property type="nucleotide sequence ID" value="NZ_FQZN01000004.1"/>
</dbReference>
<dbReference type="InterPro" id="IPR001789">
    <property type="entry name" value="Sig_transdc_resp-reg_receiver"/>
</dbReference>